<dbReference type="Proteomes" id="UP000799777">
    <property type="component" value="Unassembled WGS sequence"/>
</dbReference>
<feature type="region of interest" description="Disordered" evidence="1">
    <location>
        <begin position="1"/>
        <end position="27"/>
    </location>
</feature>
<gene>
    <name evidence="2" type="ORF">EK21DRAFT_114687</name>
</gene>
<evidence type="ECO:0000256" key="1">
    <source>
        <dbReference type="SAM" id="MobiDB-lite"/>
    </source>
</evidence>
<evidence type="ECO:0000313" key="3">
    <source>
        <dbReference type="Proteomes" id="UP000799777"/>
    </source>
</evidence>
<dbReference type="EMBL" id="ML978224">
    <property type="protein sequence ID" value="KAF2027600.1"/>
    <property type="molecule type" value="Genomic_DNA"/>
</dbReference>
<organism evidence="2 3">
    <name type="scientific">Setomelanomma holmii</name>
    <dbReference type="NCBI Taxonomy" id="210430"/>
    <lineage>
        <taxon>Eukaryota</taxon>
        <taxon>Fungi</taxon>
        <taxon>Dikarya</taxon>
        <taxon>Ascomycota</taxon>
        <taxon>Pezizomycotina</taxon>
        <taxon>Dothideomycetes</taxon>
        <taxon>Pleosporomycetidae</taxon>
        <taxon>Pleosporales</taxon>
        <taxon>Pleosporineae</taxon>
        <taxon>Phaeosphaeriaceae</taxon>
        <taxon>Setomelanomma</taxon>
    </lineage>
</organism>
<evidence type="ECO:0000313" key="2">
    <source>
        <dbReference type="EMBL" id="KAF2027600.1"/>
    </source>
</evidence>
<name>A0A9P4LJW4_9PLEO</name>
<keyword evidence="3" id="KW-1185">Reference proteome</keyword>
<accession>A0A9P4LJW4</accession>
<sequence>MRQVDVTAENNVPTDPPPDNATATKAPTSISYAPMALSRFPSIPLVVSPSHLPPPTNPSINDIISALNAADVHLPDPPSLDDILDALNVLGVPSPTDLELTSIMNALNAGGVTTPN</sequence>
<dbReference type="AlphaFoldDB" id="A0A9P4LJW4"/>
<proteinExistence type="predicted"/>
<reference evidence="2" key="1">
    <citation type="journal article" date="2020" name="Stud. Mycol.">
        <title>101 Dothideomycetes genomes: a test case for predicting lifestyles and emergence of pathogens.</title>
        <authorList>
            <person name="Haridas S."/>
            <person name="Albert R."/>
            <person name="Binder M."/>
            <person name="Bloem J."/>
            <person name="Labutti K."/>
            <person name="Salamov A."/>
            <person name="Andreopoulos B."/>
            <person name="Baker S."/>
            <person name="Barry K."/>
            <person name="Bills G."/>
            <person name="Bluhm B."/>
            <person name="Cannon C."/>
            <person name="Castanera R."/>
            <person name="Culley D."/>
            <person name="Daum C."/>
            <person name="Ezra D."/>
            <person name="Gonzalez J."/>
            <person name="Henrissat B."/>
            <person name="Kuo A."/>
            <person name="Liang C."/>
            <person name="Lipzen A."/>
            <person name="Lutzoni F."/>
            <person name="Magnuson J."/>
            <person name="Mondo S."/>
            <person name="Nolan M."/>
            <person name="Ohm R."/>
            <person name="Pangilinan J."/>
            <person name="Park H.-J."/>
            <person name="Ramirez L."/>
            <person name="Alfaro M."/>
            <person name="Sun H."/>
            <person name="Tritt A."/>
            <person name="Yoshinaga Y."/>
            <person name="Zwiers L.-H."/>
            <person name="Turgeon B."/>
            <person name="Goodwin S."/>
            <person name="Spatafora J."/>
            <person name="Crous P."/>
            <person name="Grigoriev I."/>
        </authorList>
    </citation>
    <scope>NUCLEOTIDE SEQUENCE</scope>
    <source>
        <strain evidence="2">CBS 110217</strain>
    </source>
</reference>
<comment type="caution">
    <text evidence="2">The sequence shown here is derived from an EMBL/GenBank/DDBJ whole genome shotgun (WGS) entry which is preliminary data.</text>
</comment>
<protein>
    <submittedName>
        <fullName evidence="2">Uncharacterized protein</fullName>
    </submittedName>
</protein>